<dbReference type="KEGG" id="mop:Mesop_4317"/>
<dbReference type="STRING" id="536019.Mesop_4317"/>
<dbReference type="eggNOG" id="ENOG5033AXH">
    <property type="taxonomic scope" value="Bacteria"/>
</dbReference>
<name>F7Y9M1_MESOW</name>
<organism evidence="1 2">
    <name type="scientific">Mesorhizobium opportunistum (strain LMG 24607 / HAMBI 3007 / WSM2075)</name>
    <dbReference type="NCBI Taxonomy" id="536019"/>
    <lineage>
        <taxon>Bacteria</taxon>
        <taxon>Pseudomonadati</taxon>
        <taxon>Pseudomonadota</taxon>
        <taxon>Alphaproteobacteria</taxon>
        <taxon>Hyphomicrobiales</taxon>
        <taxon>Phyllobacteriaceae</taxon>
        <taxon>Mesorhizobium</taxon>
    </lineage>
</organism>
<dbReference type="Proteomes" id="UP000001623">
    <property type="component" value="Chromosome"/>
</dbReference>
<sequence>MERAISTSFVPVGPEAPDVFLDRLLHPARHFERPQDVLIDETLDVQEKRAILSSWASDACAVESMPALRMPPGVTEPVSFDAIMDALRQLDQREKLPAAGRSHEIDIAAAGLTALVDRL</sequence>
<dbReference type="RefSeq" id="WP_013895423.1">
    <property type="nucleotide sequence ID" value="NC_015675.1"/>
</dbReference>
<dbReference type="HOGENOM" id="CLU_2082014_0_0_5"/>
<dbReference type="AlphaFoldDB" id="F7Y9M1"/>
<accession>F7Y9M1</accession>
<dbReference type="EMBL" id="CP002279">
    <property type="protein sequence ID" value="AEH88747.1"/>
    <property type="molecule type" value="Genomic_DNA"/>
</dbReference>
<reference evidence="1 2" key="1">
    <citation type="submission" date="2010-10" db="EMBL/GenBank/DDBJ databases">
        <title>Complete sequence of Mesorhizobium opportunistum WSM2075.</title>
        <authorList>
            <consortium name="US DOE Joint Genome Institute"/>
            <person name="Lucas S."/>
            <person name="Copeland A."/>
            <person name="Lapidus A."/>
            <person name="Cheng J.-F."/>
            <person name="Bruce D."/>
            <person name="Goodwin L."/>
            <person name="Pitluck S."/>
            <person name="Chertkov O."/>
            <person name="Misra M."/>
            <person name="Detter J.C."/>
            <person name="Han C."/>
            <person name="Tapia R."/>
            <person name="Land M."/>
            <person name="Hauser L."/>
            <person name="Kyrpides N."/>
            <person name="Ovchinnikova G."/>
            <person name="Mavrommatis K.M."/>
            <person name="Tiwari R.P."/>
            <person name="Howieson J.G."/>
            <person name="O'Hara G.W."/>
            <person name="Nandasena K.G."/>
            <person name="Woyke T."/>
        </authorList>
    </citation>
    <scope>NUCLEOTIDE SEQUENCE [LARGE SCALE GENOMIC DNA]</scope>
    <source>
        <strain evidence="2">LMG 24607 / HAMBI 3007 / WSM2075</strain>
    </source>
</reference>
<proteinExistence type="predicted"/>
<gene>
    <name evidence="1" type="ordered locus">Mesop_4317</name>
</gene>
<evidence type="ECO:0000313" key="1">
    <source>
        <dbReference type="EMBL" id="AEH88747.1"/>
    </source>
</evidence>
<evidence type="ECO:0000313" key="2">
    <source>
        <dbReference type="Proteomes" id="UP000001623"/>
    </source>
</evidence>
<protein>
    <submittedName>
        <fullName evidence="1">Uncharacterized protein</fullName>
    </submittedName>
</protein>